<evidence type="ECO:0000256" key="7">
    <source>
        <dbReference type="SAM" id="MobiDB-lite"/>
    </source>
</evidence>
<dbReference type="SUPFAM" id="SSF52096">
    <property type="entry name" value="ClpP/crotonase"/>
    <property type="match status" value="1"/>
</dbReference>
<keyword evidence="3 8" id="KW-0645">Protease</keyword>
<dbReference type="CDD" id="cd07016">
    <property type="entry name" value="S14_ClpP_1"/>
    <property type="match status" value="1"/>
</dbReference>
<dbReference type="GO" id="GO:0006515">
    <property type="term" value="P:protein quality control for misfolded or incompletely synthesized proteins"/>
    <property type="evidence" value="ECO:0007669"/>
    <property type="project" value="TreeGrafter"/>
</dbReference>
<dbReference type="GO" id="GO:0051117">
    <property type="term" value="F:ATPase binding"/>
    <property type="evidence" value="ECO:0007669"/>
    <property type="project" value="TreeGrafter"/>
</dbReference>
<accession>A0A5D0CMX3</accession>
<dbReference type="PRINTS" id="PR00127">
    <property type="entry name" value="CLPPROTEASEP"/>
</dbReference>
<dbReference type="PANTHER" id="PTHR10381">
    <property type="entry name" value="ATP-DEPENDENT CLP PROTEASE PROTEOLYTIC SUBUNIT"/>
    <property type="match status" value="1"/>
</dbReference>
<sequence>MPKRINFYGTVVPNDDAWFYEWFEMDYVSPRLINEQLKEANGDDVELYINSGGGEVWAGSEIYTALREYSGNVTAKVVGVAASAASVAMCGAKTVMVSPTAQIMVHRSLTVASGNKNVFDQASQMLNSVDEGMLNAYEHKTGKDRAELLALMDGETFFNAQEAITHGFADEIMFAQTEKVVASVSAPVFSNEIMNKIKSKLIRENMLPGGAPAASSGPENPEPKAKKENEEDAKPMDMNELKEKYPDLYAQITNEAQAAERARISALQAFATAPGAAQFINEAITNGETVQDVAVKVMEASMKRAGQEATNRKLDAEESGVDDVEAIEAKTPDAAKEEKKANAVASMIAMAQKIKSKNGGRM</sequence>
<dbReference type="InterPro" id="IPR029045">
    <property type="entry name" value="ClpP/crotonase-like_dom_sf"/>
</dbReference>
<protein>
    <recommendedName>
        <fullName evidence="6">ATP-dependent Clp protease proteolytic subunit</fullName>
    </recommendedName>
</protein>
<feature type="compositionally biased region" description="Basic and acidic residues" evidence="7">
    <location>
        <begin position="221"/>
        <end position="236"/>
    </location>
</feature>
<organism evidence="8 9">
    <name type="scientific">Paenibacillus faecis</name>
    <dbReference type="NCBI Taxonomy" id="862114"/>
    <lineage>
        <taxon>Bacteria</taxon>
        <taxon>Bacillati</taxon>
        <taxon>Bacillota</taxon>
        <taxon>Bacilli</taxon>
        <taxon>Bacillales</taxon>
        <taxon>Paenibacillaceae</taxon>
        <taxon>Paenibacillus</taxon>
    </lineage>
</organism>
<dbReference type="Proteomes" id="UP000325218">
    <property type="component" value="Unassembled WGS sequence"/>
</dbReference>
<comment type="caution">
    <text evidence="8">The sequence shown here is derived from an EMBL/GenBank/DDBJ whole genome shotgun (WGS) entry which is preliminary data.</text>
</comment>
<keyword evidence="4" id="KW-0378">Hydrolase</keyword>
<dbReference type="InterPro" id="IPR001907">
    <property type="entry name" value="ClpP"/>
</dbReference>
<evidence type="ECO:0000256" key="2">
    <source>
        <dbReference type="ARBA" id="ARBA00022490"/>
    </source>
</evidence>
<feature type="region of interest" description="Disordered" evidence="7">
    <location>
        <begin position="308"/>
        <end position="339"/>
    </location>
</feature>
<evidence type="ECO:0000256" key="3">
    <source>
        <dbReference type="ARBA" id="ARBA00022670"/>
    </source>
</evidence>
<feature type="compositionally biased region" description="Acidic residues" evidence="7">
    <location>
        <begin position="317"/>
        <end position="326"/>
    </location>
</feature>
<dbReference type="NCBIfam" id="NF045542">
    <property type="entry name" value="Clp_rel_HeadMat"/>
    <property type="match status" value="1"/>
</dbReference>
<gene>
    <name evidence="8" type="ORF">FRY98_24435</name>
</gene>
<keyword evidence="9" id="KW-1185">Reference proteome</keyword>
<dbReference type="OrthoDB" id="9806592at2"/>
<dbReference type="GO" id="GO:0004176">
    <property type="term" value="F:ATP-dependent peptidase activity"/>
    <property type="evidence" value="ECO:0007669"/>
    <property type="project" value="InterPro"/>
</dbReference>
<dbReference type="PANTHER" id="PTHR10381:SF70">
    <property type="entry name" value="ATP-DEPENDENT CLP PROTEASE PROTEOLYTIC SUBUNIT"/>
    <property type="match status" value="1"/>
</dbReference>
<feature type="region of interest" description="Disordered" evidence="7">
    <location>
        <begin position="207"/>
        <end position="236"/>
    </location>
</feature>
<keyword evidence="5" id="KW-0720">Serine protease</keyword>
<dbReference type="Gene3D" id="3.90.226.10">
    <property type="entry name" value="2-enoyl-CoA Hydratase, Chain A, domain 1"/>
    <property type="match status" value="1"/>
</dbReference>
<evidence type="ECO:0000313" key="9">
    <source>
        <dbReference type="Proteomes" id="UP000325218"/>
    </source>
</evidence>
<evidence type="ECO:0000256" key="4">
    <source>
        <dbReference type="ARBA" id="ARBA00022801"/>
    </source>
</evidence>
<dbReference type="AlphaFoldDB" id="A0A5D0CMX3"/>
<dbReference type="RefSeq" id="WP_148457048.1">
    <property type="nucleotide sequence ID" value="NZ_VSDO01000005.1"/>
</dbReference>
<dbReference type="InterPro" id="IPR023562">
    <property type="entry name" value="ClpP/TepA"/>
</dbReference>
<evidence type="ECO:0000313" key="8">
    <source>
        <dbReference type="EMBL" id="TYA10920.1"/>
    </source>
</evidence>
<keyword evidence="2" id="KW-0963">Cytoplasm</keyword>
<dbReference type="GO" id="GO:0004252">
    <property type="term" value="F:serine-type endopeptidase activity"/>
    <property type="evidence" value="ECO:0007669"/>
    <property type="project" value="InterPro"/>
</dbReference>
<dbReference type="GO" id="GO:0009368">
    <property type="term" value="C:endopeptidase Clp complex"/>
    <property type="evidence" value="ECO:0007669"/>
    <property type="project" value="TreeGrafter"/>
</dbReference>
<name>A0A5D0CMX3_9BACL</name>
<evidence type="ECO:0000256" key="5">
    <source>
        <dbReference type="ARBA" id="ARBA00022825"/>
    </source>
</evidence>
<reference evidence="8 9" key="1">
    <citation type="submission" date="2019-08" db="EMBL/GenBank/DDBJ databases">
        <title>Genome sequencing of Paenibacillus faecis DSM 23593(T).</title>
        <authorList>
            <person name="Kook J.-K."/>
            <person name="Park S.-N."/>
            <person name="Lim Y.K."/>
        </authorList>
    </citation>
    <scope>NUCLEOTIDE SEQUENCE [LARGE SCALE GENOMIC DNA]</scope>
    <source>
        <strain evidence="8 9">DSM 23593</strain>
    </source>
</reference>
<dbReference type="Pfam" id="PF00574">
    <property type="entry name" value="CLP_protease"/>
    <property type="match status" value="1"/>
</dbReference>
<proteinExistence type="inferred from homology"/>
<comment type="similarity">
    <text evidence="1 6">Belongs to the peptidase S14 family.</text>
</comment>
<dbReference type="EMBL" id="VSDO01000005">
    <property type="protein sequence ID" value="TYA10920.1"/>
    <property type="molecule type" value="Genomic_DNA"/>
</dbReference>
<evidence type="ECO:0000256" key="6">
    <source>
        <dbReference type="RuleBase" id="RU003567"/>
    </source>
</evidence>
<feature type="compositionally biased region" description="Basic and acidic residues" evidence="7">
    <location>
        <begin position="327"/>
        <end position="339"/>
    </location>
</feature>
<evidence type="ECO:0000256" key="1">
    <source>
        <dbReference type="ARBA" id="ARBA00007039"/>
    </source>
</evidence>